<dbReference type="PANTHER" id="PTHR21576">
    <property type="entry name" value="UNCHARACTERIZED NODULIN-LIKE PROTEIN"/>
    <property type="match status" value="1"/>
</dbReference>
<dbReference type="InterPro" id="IPR036259">
    <property type="entry name" value="MFS_trans_sf"/>
</dbReference>
<reference evidence="9" key="2">
    <citation type="submission" date="2022-01" db="EMBL/GenBank/DDBJ databases">
        <authorList>
            <person name="Yamashiro T."/>
            <person name="Shiraishi A."/>
            <person name="Satake H."/>
            <person name="Nakayama K."/>
        </authorList>
    </citation>
    <scope>NUCLEOTIDE SEQUENCE</scope>
</reference>
<sequence length="523" mass="56473">MPALKAGTRPPWVGLAAAVWVEISAGNAYGFPLYSNTLKSVMGLSQQQLATLGVAVDIGENVGILPGIASNKYPPWAVLMIGVLSSFFGYGVIWLAVTETVNNMPYWVLWLALVVATNSTAWLGTAAIVTNMRNFPLNRGTVAGILKGYVGLSAAVLTEVYTMVLKGSASALLLSFALGIPVICLSLMYFVRPCTPAYEADSSENAHFLFAQLGSVALAVFLLTITILKNVVNLSDALSYTFLIIMVVLLMAPLAIPIKMTLFPSAKKINRGASSSDNLTMTDPLLTPVTSETNLSNLNDGEGPSEVDVLLAVGEGAVKFKKKRRPRRGEDFSFREAIVKADFWLLWVVYFLGVGTGITVLNNLTQIGISLGIVDTTTLLTLFSFGNFSGRLGGGAVSEYFVRLYTIPRTFFMTVTQIIMVMIYLLYASAFNGTVYVATAMLGVCYGVQFGVMIPTCSELFGLKNFGLIFNFMGLGNPIGALLFSSMLAGYVYDTEEAKQGRNTPYWFSSDSEFVAPNEDVWA</sequence>
<evidence type="ECO:0000256" key="3">
    <source>
        <dbReference type="ARBA" id="ARBA00022989"/>
    </source>
</evidence>
<feature type="domain" description="NFD4 C-terminal" evidence="8">
    <location>
        <begin position="338"/>
        <end position="502"/>
    </location>
</feature>
<comment type="caution">
    <text evidence="9">The sequence shown here is derived from an EMBL/GenBank/DDBJ whole genome shotgun (WGS) entry which is preliminary data.</text>
</comment>
<dbReference type="InterPro" id="IPR010658">
    <property type="entry name" value="Nodulin-like"/>
</dbReference>
<dbReference type="EMBL" id="BQNB010015173">
    <property type="protein sequence ID" value="GJT36829.1"/>
    <property type="molecule type" value="Genomic_DNA"/>
</dbReference>
<dbReference type="Pfam" id="PF06813">
    <property type="entry name" value="Nodulin-like"/>
    <property type="match status" value="1"/>
</dbReference>
<feature type="transmembrane region" description="Helical" evidence="6">
    <location>
        <begin position="367"/>
        <end position="389"/>
    </location>
</feature>
<organism evidence="9 10">
    <name type="scientific">Tanacetum coccineum</name>
    <dbReference type="NCBI Taxonomy" id="301880"/>
    <lineage>
        <taxon>Eukaryota</taxon>
        <taxon>Viridiplantae</taxon>
        <taxon>Streptophyta</taxon>
        <taxon>Embryophyta</taxon>
        <taxon>Tracheophyta</taxon>
        <taxon>Spermatophyta</taxon>
        <taxon>Magnoliopsida</taxon>
        <taxon>eudicotyledons</taxon>
        <taxon>Gunneridae</taxon>
        <taxon>Pentapetalae</taxon>
        <taxon>asterids</taxon>
        <taxon>campanulids</taxon>
        <taxon>Asterales</taxon>
        <taxon>Asteraceae</taxon>
        <taxon>Asteroideae</taxon>
        <taxon>Anthemideae</taxon>
        <taxon>Anthemidinae</taxon>
        <taxon>Tanacetum</taxon>
    </lineage>
</organism>
<evidence type="ECO:0000256" key="6">
    <source>
        <dbReference type="SAM" id="Phobius"/>
    </source>
</evidence>
<keyword evidence="3 6" id="KW-1133">Transmembrane helix</keyword>
<dbReference type="SUPFAM" id="SSF103473">
    <property type="entry name" value="MFS general substrate transporter"/>
    <property type="match status" value="2"/>
</dbReference>
<dbReference type="Pfam" id="PF23262">
    <property type="entry name" value="NFD4_C"/>
    <property type="match status" value="1"/>
</dbReference>
<feature type="transmembrane region" description="Helical" evidence="6">
    <location>
        <begin position="433"/>
        <end position="454"/>
    </location>
</feature>
<comment type="similarity">
    <text evidence="5">Belongs to the major facilitator superfamily. Phosphate:H(+) symporter (TC 2.A.1.9) family.</text>
</comment>
<feature type="transmembrane region" description="Helical" evidence="6">
    <location>
        <begin position="466"/>
        <end position="493"/>
    </location>
</feature>
<evidence type="ECO:0000256" key="5">
    <source>
        <dbReference type="ARBA" id="ARBA00044504"/>
    </source>
</evidence>
<keyword evidence="4 6" id="KW-0472">Membrane</keyword>
<reference evidence="9" key="1">
    <citation type="journal article" date="2022" name="Int. J. Mol. Sci.">
        <title>Draft Genome of Tanacetum Coccineum: Genomic Comparison of Closely Related Tanacetum-Family Plants.</title>
        <authorList>
            <person name="Yamashiro T."/>
            <person name="Shiraishi A."/>
            <person name="Nakayama K."/>
            <person name="Satake H."/>
        </authorList>
    </citation>
    <scope>NUCLEOTIDE SEQUENCE</scope>
</reference>
<evidence type="ECO:0000313" key="10">
    <source>
        <dbReference type="Proteomes" id="UP001151760"/>
    </source>
</evidence>
<feature type="transmembrane region" description="Helical" evidence="6">
    <location>
        <begin position="142"/>
        <end position="164"/>
    </location>
</feature>
<feature type="transmembrane region" description="Helical" evidence="6">
    <location>
        <begin position="240"/>
        <end position="258"/>
    </location>
</feature>
<feature type="transmembrane region" description="Helical" evidence="6">
    <location>
        <begin position="410"/>
        <end position="427"/>
    </location>
</feature>
<feature type="domain" description="Nodulin-like" evidence="7">
    <location>
        <begin position="11"/>
        <end position="258"/>
    </location>
</feature>
<evidence type="ECO:0000259" key="7">
    <source>
        <dbReference type="Pfam" id="PF06813"/>
    </source>
</evidence>
<dbReference type="CDD" id="cd17354">
    <property type="entry name" value="MFS_Mch1p_like"/>
    <property type="match status" value="1"/>
</dbReference>
<evidence type="ECO:0000259" key="8">
    <source>
        <dbReference type="Pfam" id="PF23262"/>
    </source>
</evidence>
<feature type="transmembrane region" description="Helical" evidence="6">
    <location>
        <begin position="76"/>
        <end position="97"/>
    </location>
</feature>
<feature type="transmembrane region" description="Helical" evidence="6">
    <location>
        <begin position="109"/>
        <end position="130"/>
    </location>
</feature>
<evidence type="ECO:0000256" key="4">
    <source>
        <dbReference type="ARBA" id="ARBA00023136"/>
    </source>
</evidence>
<dbReference type="Proteomes" id="UP001151760">
    <property type="component" value="Unassembled WGS sequence"/>
</dbReference>
<comment type="subcellular location">
    <subcellularLocation>
        <location evidence="1">Membrane</location>
        <topology evidence="1">Multi-pass membrane protein</topology>
    </subcellularLocation>
</comment>
<dbReference type="PANTHER" id="PTHR21576:SF97">
    <property type="entry name" value="MAJOR FACILITATOR SUPERFAMILY PROTEIN"/>
    <property type="match status" value="1"/>
</dbReference>
<dbReference type="Gene3D" id="1.20.1250.20">
    <property type="entry name" value="MFS general substrate transporter like domains"/>
    <property type="match status" value="1"/>
</dbReference>
<gene>
    <name evidence="9" type="ORF">Tco_0936694</name>
</gene>
<evidence type="ECO:0000256" key="1">
    <source>
        <dbReference type="ARBA" id="ARBA00004141"/>
    </source>
</evidence>
<evidence type="ECO:0000313" key="9">
    <source>
        <dbReference type="EMBL" id="GJT36829.1"/>
    </source>
</evidence>
<feature type="transmembrane region" description="Helical" evidence="6">
    <location>
        <begin position="207"/>
        <end position="228"/>
    </location>
</feature>
<accession>A0ABQ5DCV4</accession>
<keyword evidence="2 6" id="KW-0812">Transmembrane</keyword>
<feature type="transmembrane region" description="Helical" evidence="6">
    <location>
        <begin position="170"/>
        <end position="191"/>
    </location>
</feature>
<name>A0ABQ5DCV4_9ASTR</name>
<keyword evidence="10" id="KW-1185">Reference proteome</keyword>
<protein>
    <submittedName>
        <fullName evidence="9">Nuclear fusion defective 4-like protein</fullName>
    </submittedName>
</protein>
<feature type="transmembrane region" description="Helical" evidence="6">
    <location>
        <begin position="343"/>
        <end position="361"/>
    </location>
</feature>
<feature type="transmembrane region" description="Helical" evidence="6">
    <location>
        <begin position="12"/>
        <end position="29"/>
    </location>
</feature>
<evidence type="ECO:0000256" key="2">
    <source>
        <dbReference type="ARBA" id="ARBA00022692"/>
    </source>
</evidence>
<proteinExistence type="inferred from homology"/>
<dbReference type="InterPro" id="IPR056555">
    <property type="entry name" value="NFD4_C"/>
</dbReference>